<protein>
    <submittedName>
        <fullName evidence="1">Uncharacterized protein</fullName>
    </submittedName>
</protein>
<accession>A0A0M0L4K2</accession>
<evidence type="ECO:0000313" key="1">
    <source>
        <dbReference type="EMBL" id="KOO45991.1"/>
    </source>
</evidence>
<dbReference type="EMBL" id="JWZX01000558">
    <property type="protein sequence ID" value="KOO45991.1"/>
    <property type="molecule type" value="Genomic_DNA"/>
</dbReference>
<comment type="caution">
    <text evidence="1">The sequence shown here is derived from an EMBL/GenBank/DDBJ whole genome shotgun (WGS) entry which is preliminary data.</text>
</comment>
<gene>
    <name evidence="1" type="ORF">Ctob_013593</name>
</gene>
<dbReference type="InterPro" id="IPR036736">
    <property type="entry name" value="ACP-like_sf"/>
</dbReference>
<dbReference type="Proteomes" id="UP000037460">
    <property type="component" value="Unassembled WGS sequence"/>
</dbReference>
<keyword evidence="2" id="KW-1185">Reference proteome</keyword>
<dbReference type="AlphaFoldDB" id="A0A0M0L4K2"/>
<organism evidence="1 2">
    <name type="scientific">Chrysochromulina tobinii</name>
    <dbReference type="NCBI Taxonomy" id="1460289"/>
    <lineage>
        <taxon>Eukaryota</taxon>
        <taxon>Haptista</taxon>
        <taxon>Haptophyta</taxon>
        <taxon>Prymnesiophyceae</taxon>
        <taxon>Prymnesiales</taxon>
        <taxon>Chrysochromulinaceae</taxon>
        <taxon>Chrysochromulina</taxon>
    </lineage>
</organism>
<name>A0A0M0L4K2_9EUKA</name>
<proteinExistence type="predicted"/>
<dbReference type="Gene3D" id="1.10.1200.10">
    <property type="entry name" value="ACP-like"/>
    <property type="match status" value="1"/>
</dbReference>
<sequence length="152" mass="17146">MLVRARIALKPLVRPCTRGLCVAADPRRSVLDLAASKSISSQTDLNADLALKFELLTACERTFGAHISHAALTDIRTVEDAASYWVRWFEEMAVAREREQQHWTRAHPPNVRVLRGSNRAGTEEQLAEWIDEHGHEYDYATARLSKVAPPPF</sequence>
<reference evidence="2" key="1">
    <citation type="journal article" date="2015" name="PLoS Genet.">
        <title>Genome Sequence and Transcriptome Analyses of Chrysochromulina tobin: Metabolic Tools for Enhanced Algal Fitness in the Prominent Order Prymnesiales (Haptophyceae).</title>
        <authorList>
            <person name="Hovde B.T."/>
            <person name="Deodato C.R."/>
            <person name="Hunsperger H.M."/>
            <person name="Ryken S.A."/>
            <person name="Yost W."/>
            <person name="Jha R.K."/>
            <person name="Patterson J."/>
            <person name="Monnat R.J. Jr."/>
            <person name="Barlow S.B."/>
            <person name="Starkenburg S.R."/>
            <person name="Cattolico R.A."/>
        </authorList>
    </citation>
    <scope>NUCLEOTIDE SEQUENCE</scope>
    <source>
        <strain evidence="2">CCMP291</strain>
    </source>
</reference>
<evidence type="ECO:0000313" key="2">
    <source>
        <dbReference type="Proteomes" id="UP000037460"/>
    </source>
</evidence>